<dbReference type="SUPFAM" id="SSF56112">
    <property type="entry name" value="Protein kinase-like (PK-like)"/>
    <property type="match status" value="1"/>
</dbReference>
<reference evidence="2" key="1">
    <citation type="submission" date="2018-08" db="EMBL/GenBank/DDBJ databases">
        <authorList>
            <person name="Blom J."/>
        </authorList>
    </citation>
    <scope>NUCLEOTIDE SEQUENCE [LARGE SCALE GENOMIC DNA]</scope>
    <source>
        <strain evidence="2">CCOS 865</strain>
    </source>
</reference>
<dbReference type="InterPro" id="IPR011009">
    <property type="entry name" value="Kinase-like_dom_sf"/>
</dbReference>
<name>A0A383RRE3_9PSED</name>
<protein>
    <submittedName>
        <fullName evidence="1">Unusual protein kinase</fullName>
    </submittedName>
</protein>
<dbReference type="Gene3D" id="3.90.1200.10">
    <property type="match status" value="1"/>
</dbReference>
<dbReference type="RefSeq" id="WP_119139822.1">
    <property type="nucleotide sequence ID" value="NZ_CBCSFL010000048.1"/>
</dbReference>
<dbReference type="Proteomes" id="UP000263595">
    <property type="component" value="Unassembled WGS sequence"/>
</dbReference>
<dbReference type="Pfam" id="PF06293">
    <property type="entry name" value="Kdo"/>
    <property type="match status" value="1"/>
</dbReference>
<dbReference type="GO" id="GO:0016301">
    <property type="term" value="F:kinase activity"/>
    <property type="evidence" value="ECO:0007669"/>
    <property type="project" value="UniProtKB-KW"/>
</dbReference>
<evidence type="ECO:0000313" key="2">
    <source>
        <dbReference type="Proteomes" id="UP000263595"/>
    </source>
</evidence>
<evidence type="ECO:0000313" key="1">
    <source>
        <dbReference type="EMBL" id="SYX89455.1"/>
    </source>
</evidence>
<dbReference type="OrthoDB" id="6180290at2"/>
<gene>
    <name evidence="1" type="ORF">CCOS865_01708</name>
</gene>
<dbReference type="AlphaFoldDB" id="A0A383RRE3"/>
<proteinExistence type="predicted"/>
<dbReference type="EMBL" id="UNOZ01000013">
    <property type="protein sequence ID" value="SYX89455.1"/>
    <property type="molecule type" value="Genomic_DNA"/>
</dbReference>
<keyword evidence="2" id="KW-1185">Reference proteome</keyword>
<organism evidence="1 2">
    <name type="scientific">Pseudomonas reidholzensis</name>
    <dbReference type="NCBI Taxonomy" id="1785162"/>
    <lineage>
        <taxon>Bacteria</taxon>
        <taxon>Pseudomonadati</taxon>
        <taxon>Pseudomonadota</taxon>
        <taxon>Gammaproteobacteria</taxon>
        <taxon>Pseudomonadales</taxon>
        <taxon>Pseudomonadaceae</taxon>
        <taxon>Pseudomonas</taxon>
    </lineage>
</organism>
<accession>A0A383RRE3</accession>
<keyword evidence="1" id="KW-0418">Kinase</keyword>
<sequence>MRHLNALTRPFTRQRINGHTFHVDPTHAGDLHQVVQRFLAAPDQHQTLDIPEATRGVYLLQGERKWVLKYNRLEHWKKRLQNYLGLKRTYGLHDLTNEFINLSVTGRKSALVPKVAAFGYTARFPLLRDEYLLIEYLDDHSNVDERLIAHPECASALLPQVFGLFSQMLADGFVHMDPHPKNILISPQGELRLIDFECCAHTVIDRDFSLGFLMGYFYHYWVQRYVPLEDYRRACQAYLDAEQPGLDKAVFGPVFERFLTTKVSRTTRYSILTCAQAQQAFKATLQG</sequence>
<keyword evidence="1" id="KW-0808">Transferase</keyword>